<reference evidence="3" key="1">
    <citation type="submission" date="2016-11" db="UniProtKB">
        <authorList>
            <consortium name="WormBaseParasite"/>
        </authorList>
    </citation>
    <scope>IDENTIFICATION</scope>
</reference>
<feature type="compositionally biased region" description="Polar residues" evidence="1">
    <location>
        <begin position="1"/>
        <end position="14"/>
    </location>
</feature>
<organism evidence="2 3">
    <name type="scientific">Macrostomum lignano</name>
    <dbReference type="NCBI Taxonomy" id="282301"/>
    <lineage>
        <taxon>Eukaryota</taxon>
        <taxon>Metazoa</taxon>
        <taxon>Spiralia</taxon>
        <taxon>Lophotrochozoa</taxon>
        <taxon>Platyhelminthes</taxon>
        <taxon>Rhabditophora</taxon>
        <taxon>Macrostomorpha</taxon>
        <taxon>Macrostomida</taxon>
        <taxon>Macrostomidae</taxon>
        <taxon>Macrostomum</taxon>
    </lineage>
</organism>
<dbReference type="AlphaFoldDB" id="A0A1I8F3X5"/>
<evidence type="ECO:0000256" key="1">
    <source>
        <dbReference type="SAM" id="MobiDB-lite"/>
    </source>
</evidence>
<feature type="region of interest" description="Disordered" evidence="1">
    <location>
        <begin position="1"/>
        <end position="60"/>
    </location>
</feature>
<evidence type="ECO:0000313" key="2">
    <source>
        <dbReference type="Proteomes" id="UP000095280"/>
    </source>
</evidence>
<accession>A0A1I8F3X5</accession>
<feature type="compositionally biased region" description="Low complexity" evidence="1">
    <location>
        <begin position="39"/>
        <end position="49"/>
    </location>
</feature>
<proteinExistence type="predicted"/>
<evidence type="ECO:0000313" key="3">
    <source>
        <dbReference type="WBParaSite" id="maker-unitig_19666-snap-gene-0.2-mRNA-1"/>
    </source>
</evidence>
<feature type="region of interest" description="Disordered" evidence="1">
    <location>
        <begin position="106"/>
        <end position="165"/>
    </location>
</feature>
<keyword evidence="2" id="KW-1185">Reference proteome</keyword>
<dbReference type="Proteomes" id="UP000095280">
    <property type="component" value="Unplaced"/>
</dbReference>
<protein>
    <submittedName>
        <fullName evidence="3">Uncharacterized protein</fullName>
    </submittedName>
</protein>
<dbReference type="WBParaSite" id="maker-unitig_19666-snap-gene-0.2-mRNA-1">
    <property type="protein sequence ID" value="maker-unitig_19666-snap-gene-0.2-mRNA-1"/>
    <property type="gene ID" value="maker-unitig_19666-snap-gene-0.2"/>
</dbReference>
<name>A0A1I8F3X5_9PLAT</name>
<sequence length="165" mass="17676">HQHHQTIAANSTGSEIPVEEDPENFVPVANADSPANATGGSAPSIASSRPSRRSGCRRPWIPIDHTSGLTMYLHKPTKGGHAGQAFIPTATWSTLSCLCRRTLLSRLSRSRSRQQQPAQDGIESGKEQLEVPNAAVAEDSPAAPLLRRPAEDSDARKANHFVGGR</sequence>
<feature type="compositionally biased region" description="Basic and acidic residues" evidence="1">
    <location>
        <begin position="148"/>
        <end position="157"/>
    </location>
</feature>